<dbReference type="FunFam" id="3.40.190.10:FF:000009">
    <property type="entry name" value="Putative glutamate receptor ionotropic NMDA 2B"/>
    <property type="match status" value="1"/>
</dbReference>
<organism evidence="3 4">
    <name type="scientific">Cirrhinus mrigala</name>
    <name type="common">Mrigala</name>
    <dbReference type="NCBI Taxonomy" id="683832"/>
    <lineage>
        <taxon>Eukaryota</taxon>
        <taxon>Metazoa</taxon>
        <taxon>Chordata</taxon>
        <taxon>Craniata</taxon>
        <taxon>Vertebrata</taxon>
        <taxon>Euteleostomi</taxon>
        <taxon>Actinopterygii</taxon>
        <taxon>Neopterygii</taxon>
        <taxon>Teleostei</taxon>
        <taxon>Ostariophysi</taxon>
        <taxon>Cypriniformes</taxon>
        <taxon>Cyprinidae</taxon>
        <taxon>Labeoninae</taxon>
        <taxon>Labeonini</taxon>
        <taxon>Cirrhinus</taxon>
    </lineage>
</organism>
<accession>A0ABD0RJ75</accession>
<dbReference type="AlphaFoldDB" id="A0ABD0RJ75"/>
<keyword evidence="4" id="KW-1185">Reference proteome</keyword>
<reference evidence="3 4" key="1">
    <citation type="submission" date="2024-05" db="EMBL/GenBank/DDBJ databases">
        <title>Genome sequencing and assembly of Indian major carp, Cirrhinus mrigala (Hamilton, 1822).</title>
        <authorList>
            <person name="Mohindra V."/>
            <person name="Chowdhury L.M."/>
            <person name="Lal K."/>
            <person name="Jena J.K."/>
        </authorList>
    </citation>
    <scope>NUCLEOTIDE SEQUENCE [LARGE SCALE GENOMIC DNA]</scope>
    <source>
        <strain evidence="3">CM1030</strain>
        <tissue evidence="3">Blood</tissue>
    </source>
</reference>
<evidence type="ECO:0000313" key="3">
    <source>
        <dbReference type="EMBL" id="KAL0197913.1"/>
    </source>
</evidence>
<evidence type="ECO:0000256" key="2">
    <source>
        <dbReference type="ARBA" id="ARBA00022833"/>
    </source>
</evidence>
<name>A0ABD0RJ75_CIRMR</name>
<dbReference type="Gene3D" id="3.40.190.10">
    <property type="entry name" value="Periplasmic binding protein-like II"/>
    <property type="match status" value="1"/>
</dbReference>
<dbReference type="Proteomes" id="UP001529510">
    <property type="component" value="Unassembled WGS sequence"/>
</dbReference>
<keyword evidence="1" id="KW-0479">Metal-binding</keyword>
<dbReference type="EMBL" id="JAMKFB020000003">
    <property type="protein sequence ID" value="KAL0197913.1"/>
    <property type="molecule type" value="Genomic_DNA"/>
</dbReference>
<evidence type="ECO:0000313" key="4">
    <source>
        <dbReference type="Proteomes" id="UP001529510"/>
    </source>
</evidence>
<evidence type="ECO:0000256" key="1">
    <source>
        <dbReference type="ARBA" id="ARBA00022723"/>
    </source>
</evidence>
<feature type="non-terminal residue" evidence="3">
    <location>
        <position position="67"/>
    </location>
</feature>
<sequence>MGKWENQSLTLKYPVWPRFNSFGDAETDDNHLTIVTLEEKPFVIVENVERLTGTCMRNSVPCRKHIK</sequence>
<dbReference type="GO" id="GO:0046872">
    <property type="term" value="F:metal ion binding"/>
    <property type="evidence" value="ECO:0007669"/>
    <property type="project" value="UniProtKB-KW"/>
</dbReference>
<gene>
    <name evidence="3" type="ORF">M9458_006453</name>
</gene>
<keyword evidence="2" id="KW-0862">Zinc</keyword>
<comment type="caution">
    <text evidence="3">The sequence shown here is derived from an EMBL/GenBank/DDBJ whole genome shotgun (WGS) entry which is preliminary data.</text>
</comment>
<proteinExistence type="predicted"/>
<protein>
    <submittedName>
        <fullName evidence="3">Uncharacterized protein</fullName>
    </submittedName>
</protein>